<gene>
    <name evidence="1" type="ORF">NPIL_78561</name>
</gene>
<comment type="caution">
    <text evidence="1">The sequence shown here is derived from an EMBL/GenBank/DDBJ whole genome shotgun (WGS) entry which is preliminary data.</text>
</comment>
<organism evidence="1 2">
    <name type="scientific">Nephila pilipes</name>
    <name type="common">Giant wood spider</name>
    <name type="synonym">Nephila maculata</name>
    <dbReference type="NCBI Taxonomy" id="299642"/>
    <lineage>
        <taxon>Eukaryota</taxon>
        <taxon>Metazoa</taxon>
        <taxon>Ecdysozoa</taxon>
        <taxon>Arthropoda</taxon>
        <taxon>Chelicerata</taxon>
        <taxon>Arachnida</taxon>
        <taxon>Araneae</taxon>
        <taxon>Araneomorphae</taxon>
        <taxon>Entelegynae</taxon>
        <taxon>Araneoidea</taxon>
        <taxon>Nephilidae</taxon>
        <taxon>Nephila</taxon>
    </lineage>
</organism>
<evidence type="ECO:0000313" key="2">
    <source>
        <dbReference type="Proteomes" id="UP000887013"/>
    </source>
</evidence>
<proteinExistence type="predicted"/>
<dbReference type="Proteomes" id="UP000887013">
    <property type="component" value="Unassembled WGS sequence"/>
</dbReference>
<sequence length="117" mass="12979">MSPSFEDYQFNKFLFKQAIPCNETRGSCTPSSKKLSNPHRAALILRSCHVWMNCLAAGKISISVSSEIPGCSAEDLSCRFANTLGGNRCSAARWSSRYSWSWWTGHRARQPGARGFG</sequence>
<keyword evidence="2" id="KW-1185">Reference proteome</keyword>
<protein>
    <submittedName>
        <fullName evidence="1">Uncharacterized protein</fullName>
    </submittedName>
</protein>
<name>A0A8X6UF13_NEPPI</name>
<reference evidence="1" key="1">
    <citation type="submission" date="2020-08" db="EMBL/GenBank/DDBJ databases">
        <title>Multicomponent nature underlies the extraordinary mechanical properties of spider dragline silk.</title>
        <authorList>
            <person name="Kono N."/>
            <person name="Nakamura H."/>
            <person name="Mori M."/>
            <person name="Yoshida Y."/>
            <person name="Ohtoshi R."/>
            <person name="Malay A.D."/>
            <person name="Moran D.A.P."/>
            <person name="Tomita M."/>
            <person name="Numata K."/>
            <person name="Arakawa K."/>
        </authorList>
    </citation>
    <scope>NUCLEOTIDE SEQUENCE</scope>
</reference>
<dbReference type="EMBL" id="BMAW01027736">
    <property type="protein sequence ID" value="GFU03680.1"/>
    <property type="molecule type" value="Genomic_DNA"/>
</dbReference>
<evidence type="ECO:0000313" key="1">
    <source>
        <dbReference type="EMBL" id="GFU03680.1"/>
    </source>
</evidence>
<dbReference type="AlphaFoldDB" id="A0A8X6UF13"/>
<accession>A0A8X6UF13</accession>